<evidence type="ECO:0000313" key="1">
    <source>
        <dbReference type="EMBL" id="GBP59059.1"/>
    </source>
</evidence>
<gene>
    <name evidence="1" type="ORF">EVAR_39144_1</name>
</gene>
<name>A0A4C1X9M2_EUMVA</name>
<dbReference type="AlphaFoldDB" id="A0A4C1X9M2"/>
<evidence type="ECO:0000313" key="2">
    <source>
        <dbReference type="Proteomes" id="UP000299102"/>
    </source>
</evidence>
<organism evidence="1 2">
    <name type="scientific">Eumeta variegata</name>
    <name type="common">Bagworm moth</name>
    <name type="synonym">Eumeta japonica</name>
    <dbReference type="NCBI Taxonomy" id="151549"/>
    <lineage>
        <taxon>Eukaryota</taxon>
        <taxon>Metazoa</taxon>
        <taxon>Ecdysozoa</taxon>
        <taxon>Arthropoda</taxon>
        <taxon>Hexapoda</taxon>
        <taxon>Insecta</taxon>
        <taxon>Pterygota</taxon>
        <taxon>Neoptera</taxon>
        <taxon>Endopterygota</taxon>
        <taxon>Lepidoptera</taxon>
        <taxon>Glossata</taxon>
        <taxon>Ditrysia</taxon>
        <taxon>Tineoidea</taxon>
        <taxon>Psychidae</taxon>
        <taxon>Oiketicinae</taxon>
        <taxon>Eumeta</taxon>
    </lineage>
</organism>
<comment type="caution">
    <text evidence="1">The sequence shown here is derived from an EMBL/GenBank/DDBJ whole genome shotgun (WGS) entry which is preliminary data.</text>
</comment>
<reference evidence="1 2" key="1">
    <citation type="journal article" date="2019" name="Commun. Biol.">
        <title>The bagworm genome reveals a unique fibroin gene that provides high tensile strength.</title>
        <authorList>
            <person name="Kono N."/>
            <person name="Nakamura H."/>
            <person name="Ohtoshi R."/>
            <person name="Tomita M."/>
            <person name="Numata K."/>
            <person name="Arakawa K."/>
        </authorList>
    </citation>
    <scope>NUCLEOTIDE SEQUENCE [LARGE SCALE GENOMIC DNA]</scope>
</reference>
<keyword evidence="2" id="KW-1185">Reference proteome</keyword>
<protein>
    <submittedName>
        <fullName evidence="1">Uncharacterized protein</fullName>
    </submittedName>
</protein>
<accession>A0A4C1X9M2</accession>
<dbReference type="EMBL" id="BGZK01000751">
    <property type="protein sequence ID" value="GBP59059.1"/>
    <property type="molecule type" value="Genomic_DNA"/>
</dbReference>
<proteinExistence type="predicted"/>
<dbReference type="Proteomes" id="UP000299102">
    <property type="component" value="Unassembled WGS sequence"/>
</dbReference>
<sequence length="115" mass="12934">MGEANGLRRETMRVCWSLGRRPARVPSLRHERARCRHAREFVLALYALHHVCSDGSKGSHDLISDTKNRNICMKSSGFFASRDTAVRPSGTSACRWIINGTVNCIILDTMYIPNT</sequence>